<evidence type="ECO:0000313" key="2">
    <source>
        <dbReference type="Proteomes" id="UP000887043"/>
    </source>
</evidence>
<proteinExistence type="predicted"/>
<reference evidence="1" key="1">
    <citation type="submission" date="2021-08" db="EMBL/GenBank/DDBJ databases">
        <title>Prevotella lacticifex sp. nov., isolated from rumen of cow.</title>
        <authorList>
            <person name="Shinkai T."/>
            <person name="Ikeyama N."/>
            <person name="Kumagai M."/>
            <person name="Ohmori H."/>
            <person name="Sakamoto M."/>
            <person name="Ohkuma M."/>
            <person name="Mitsumori M."/>
        </authorList>
    </citation>
    <scope>NUCLEOTIDE SEQUENCE</scope>
    <source>
        <strain evidence="1">DSM 11371</strain>
    </source>
</reference>
<sequence>MRIIILATLLAIATSVKSQTLIKEESDSTLLSEYNDGRLWAYRQIDDIVVGMTNYQEKDDYGKYYQIAIFIKNLGDNSITFNPENVASLLYTNQGDSLDMQVYTYEEYMKKVKNAQAWSMALLGFSAGLNAGMAGYQTTYTTSYMPNGMAYTQAHTTYNYAAASAANMAATTQMMTLSKMMADDKKTISKGYLKINTIHPDEGIIGYMNIKRKKGSRMTVNIPVEGKVFSFDWDLRKKSN</sequence>
<evidence type="ECO:0000313" key="1">
    <source>
        <dbReference type="EMBL" id="GJG29077.1"/>
    </source>
</evidence>
<organism evidence="1 2">
    <name type="scientific">Segatella bryantii</name>
    <name type="common">Prevotella bryantii</name>
    <dbReference type="NCBI Taxonomy" id="77095"/>
    <lineage>
        <taxon>Bacteria</taxon>
        <taxon>Pseudomonadati</taxon>
        <taxon>Bacteroidota</taxon>
        <taxon>Bacteroidia</taxon>
        <taxon>Bacteroidales</taxon>
        <taxon>Prevotellaceae</taxon>
        <taxon>Segatella</taxon>
    </lineage>
</organism>
<dbReference type="RefSeq" id="WP_006281990.1">
    <property type="nucleotide sequence ID" value="NZ_BPTR01000002.1"/>
</dbReference>
<dbReference type="AlphaFoldDB" id="A0AA37MML8"/>
<gene>
    <name evidence="1" type="ORF">PRRU23_27770</name>
</gene>
<accession>A0AA37MML8</accession>
<name>A0AA37MML8_SEGBR</name>
<dbReference type="EMBL" id="BPTR01000002">
    <property type="protein sequence ID" value="GJG29077.1"/>
    <property type="molecule type" value="Genomic_DNA"/>
</dbReference>
<protein>
    <submittedName>
        <fullName evidence="1">Uncharacterized protein</fullName>
    </submittedName>
</protein>
<dbReference type="Proteomes" id="UP000887043">
    <property type="component" value="Unassembled WGS sequence"/>
</dbReference>
<comment type="caution">
    <text evidence="1">The sequence shown here is derived from an EMBL/GenBank/DDBJ whole genome shotgun (WGS) entry which is preliminary data.</text>
</comment>